<gene>
    <name evidence="1" type="ORF">H0E87_022149</name>
</gene>
<comment type="caution">
    <text evidence="1">The sequence shown here is derived from an EMBL/GenBank/DDBJ whole genome shotgun (WGS) entry which is preliminary data.</text>
</comment>
<name>A0A8T2XI04_POPDE</name>
<organism evidence="1 2">
    <name type="scientific">Populus deltoides</name>
    <name type="common">Eastern poplar</name>
    <name type="synonym">Eastern cottonwood</name>
    <dbReference type="NCBI Taxonomy" id="3696"/>
    <lineage>
        <taxon>Eukaryota</taxon>
        <taxon>Viridiplantae</taxon>
        <taxon>Streptophyta</taxon>
        <taxon>Embryophyta</taxon>
        <taxon>Tracheophyta</taxon>
        <taxon>Spermatophyta</taxon>
        <taxon>Magnoliopsida</taxon>
        <taxon>eudicotyledons</taxon>
        <taxon>Gunneridae</taxon>
        <taxon>Pentapetalae</taxon>
        <taxon>rosids</taxon>
        <taxon>fabids</taxon>
        <taxon>Malpighiales</taxon>
        <taxon>Salicaceae</taxon>
        <taxon>Saliceae</taxon>
        <taxon>Populus</taxon>
    </lineage>
</organism>
<proteinExistence type="predicted"/>
<evidence type="ECO:0000313" key="2">
    <source>
        <dbReference type="Proteomes" id="UP000807159"/>
    </source>
</evidence>
<dbReference type="InterPro" id="IPR052957">
    <property type="entry name" value="Auxin_embryo_med"/>
</dbReference>
<accession>A0A8T2XI04</accession>
<protein>
    <submittedName>
        <fullName evidence="1">Uncharacterized protein</fullName>
    </submittedName>
</protein>
<dbReference type="PANTHER" id="PTHR32387">
    <property type="entry name" value="WU:FJ29H11"/>
    <property type="match status" value="1"/>
</dbReference>
<dbReference type="PANTHER" id="PTHR32387:SF3">
    <property type="entry name" value="ATP_DNA BINDING PROTEIN"/>
    <property type="match status" value="1"/>
</dbReference>
<dbReference type="Proteomes" id="UP000807159">
    <property type="component" value="Chromosome 12"/>
</dbReference>
<keyword evidence="2" id="KW-1185">Reference proteome</keyword>
<dbReference type="AlphaFoldDB" id="A0A8T2XI04"/>
<evidence type="ECO:0000313" key="1">
    <source>
        <dbReference type="EMBL" id="KAH8492796.1"/>
    </source>
</evidence>
<sequence>MASQSIIHSTFLVQLLEVDVFQVKIRSVLPHSSLLTVNLDSFMDILRAFELDDSVTRQVNPVKKQLSSIHPEVLLFLSKIESLSVREDNENPELNTGGEIAITTETNFRTRKSVDAKSYTLHLSMEENSTDKLDRKCSYYVWKQKFAEKQENKVEKRMEVEDWVVTLAFPNGERLRRGMSSPGIYAFLPTEMVTNFPFIIQADFFLESSRETILLDDKWNQGIFDCVPLAFINALVSVVKMTEDAPASSIPRMFHFLPIKTSHYPTFNAVRESIKAAG</sequence>
<dbReference type="EMBL" id="JACEGQ020000012">
    <property type="protein sequence ID" value="KAH8492796.1"/>
    <property type="molecule type" value="Genomic_DNA"/>
</dbReference>
<reference evidence="1" key="1">
    <citation type="journal article" date="2021" name="J. Hered.">
        <title>Genome Assembly of Salicaceae Populus deltoides (Eastern Cottonwood) I-69 Based on Nanopore Sequencing and Hi-C Technologies.</title>
        <authorList>
            <person name="Bai S."/>
            <person name="Wu H."/>
            <person name="Zhang J."/>
            <person name="Pan Z."/>
            <person name="Zhao W."/>
            <person name="Li Z."/>
            <person name="Tong C."/>
        </authorList>
    </citation>
    <scope>NUCLEOTIDE SEQUENCE</scope>
    <source>
        <tissue evidence="1">Leaf</tissue>
    </source>
</reference>